<dbReference type="WBParaSite" id="PEQ_0000902901-mRNA-1">
    <property type="protein sequence ID" value="PEQ_0000902901-mRNA-1"/>
    <property type="gene ID" value="PEQ_0000902901"/>
</dbReference>
<reference evidence="2" key="1">
    <citation type="submission" date="2022-11" db="UniProtKB">
        <authorList>
            <consortium name="WormBaseParasite"/>
        </authorList>
    </citation>
    <scope>IDENTIFICATION</scope>
</reference>
<dbReference type="AlphaFoldDB" id="A0A914RVZ7"/>
<accession>A0A914RVZ7</accession>
<protein>
    <submittedName>
        <fullName evidence="2">Uncharacterized protein</fullName>
    </submittedName>
</protein>
<evidence type="ECO:0000313" key="2">
    <source>
        <dbReference type="WBParaSite" id="PEQ_0000902901-mRNA-1"/>
    </source>
</evidence>
<evidence type="ECO:0000313" key="1">
    <source>
        <dbReference type="Proteomes" id="UP000887564"/>
    </source>
</evidence>
<name>A0A914RVZ7_PAREQ</name>
<organism evidence="1 2">
    <name type="scientific">Parascaris equorum</name>
    <name type="common">Equine roundworm</name>
    <dbReference type="NCBI Taxonomy" id="6256"/>
    <lineage>
        <taxon>Eukaryota</taxon>
        <taxon>Metazoa</taxon>
        <taxon>Ecdysozoa</taxon>
        <taxon>Nematoda</taxon>
        <taxon>Chromadorea</taxon>
        <taxon>Rhabditida</taxon>
        <taxon>Spirurina</taxon>
        <taxon>Ascaridomorpha</taxon>
        <taxon>Ascaridoidea</taxon>
        <taxon>Ascarididae</taxon>
        <taxon>Parascaris</taxon>
    </lineage>
</organism>
<keyword evidence="1" id="KW-1185">Reference proteome</keyword>
<sequence>MARLAAPPPPMTRYAPPPQASMLFPTRGVLPPNAQVPITNPYVGYPPPEKVPYMAPNPPNLYGLRPPSYMKPPNVPPAGYAPTMLMQLPPGAPATAPGTLPVSDADSLGNALASAMDY</sequence>
<proteinExistence type="predicted"/>
<dbReference type="Proteomes" id="UP000887564">
    <property type="component" value="Unplaced"/>
</dbReference>